<feature type="transmembrane region" description="Helical" evidence="20">
    <location>
        <begin position="41"/>
        <end position="61"/>
    </location>
</feature>
<evidence type="ECO:0000313" key="23">
    <source>
        <dbReference type="EMBL" id="ACA25155.1"/>
    </source>
</evidence>
<evidence type="ECO:0000256" key="3">
    <source>
        <dbReference type="ARBA" id="ARBA00013531"/>
    </source>
</evidence>
<evidence type="ECO:0000256" key="11">
    <source>
        <dbReference type="ARBA" id="ARBA00022989"/>
    </source>
</evidence>
<dbReference type="AlphaFoldDB" id="B7SBC4"/>
<evidence type="ECO:0000256" key="17">
    <source>
        <dbReference type="ARBA" id="ARBA00031681"/>
    </source>
</evidence>
<dbReference type="PANTHER" id="PTHR19271">
    <property type="entry name" value="CYTOCHROME B"/>
    <property type="match status" value="1"/>
</dbReference>
<feature type="transmembrane region" description="Helical" evidence="20">
    <location>
        <begin position="92"/>
        <end position="113"/>
    </location>
</feature>
<evidence type="ECO:0000256" key="10">
    <source>
        <dbReference type="ARBA" id="ARBA00022982"/>
    </source>
</evidence>
<dbReference type="PANTHER" id="PTHR19271:SF16">
    <property type="entry name" value="CYTOCHROME B"/>
    <property type="match status" value="1"/>
</dbReference>
<dbReference type="GO" id="GO:0009055">
    <property type="term" value="F:electron transfer activity"/>
    <property type="evidence" value="ECO:0007669"/>
    <property type="project" value="InterPro"/>
</dbReference>
<dbReference type="PROSITE" id="PS51003">
    <property type="entry name" value="CYTB_CTER"/>
    <property type="match status" value="1"/>
</dbReference>
<evidence type="ECO:0000259" key="22">
    <source>
        <dbReference type="PROSITE" id="PS51003"/>
    </source>
</evidence>
<evidence type="ECO:0000256" key="5">
    <source>
        <dbReference type="ARBA" id="ARBA00022617"/>
    </source>
</evidence>
<dbReference type="InterPro" id="IPR005798">
    <property type="entry name" value="Cyt_b/b6_C"/>
</dbReference>
<evidence type="ECO:0000256" key="15">
    <source>
        <dbReference type="ARBA" id="ARBA00023136"/>
    </source>
</evidence>
<feature type="transmembrane region" description="Helical" evidence="20">
    <location>
        <begin position="6"/>
        <end position="29"/>
    </location>
</feature>
<name>B7SBC4_GALCE</name>
<keyword evidence="5" id="KW-0349">Heme</keyword>
<evidence type="ECO:0000256" key="9">
    <source>
        <dbReference type="ARBA" id="ARBA00022792"/>
    </source>
</evidence>
<comment type="function">
    <text evidence="1">Component of the ubiquinol-cytochrome c reductase complex (complex III or cytochrome b-c1 complex) that is part of the mitochondrial respiratory chain. The b-c1 complex mediates electron transfer from ubiquinol to cytochrome c. Contributes to the generation of a proton gradient across the mitochondrial membrane that is then used for ATP synthesis.</text>
</comment>
<evidence type="ECO:0000256" key="4">
    <source>
        <dbReference type="ARBA" id="ARBA00022448"/>
    </source>
</evidence>
<evidence type="ECO:0000256" key="8">
    <source>
        <dbReference type="ARBA" id="ARBA00022723"/>
    </source>
</evidence>
<dbReference type="InterPro" id="IPR027387">
    <property type="entry name" value="Cytb/b6-like_sf"/>
</dbReference>
<comment type="subcellular location">
    <subcellularLocation>
        <location evidence="2">Mitochondrion inner membrane</location>
        <topology evidence="2">Multi-pass membrane protein</topology>
    </subcellularLocation>
</comment>
<organism evidence="23">
    <name type="scientific">Galeolaria caespitosa</name>
    <name type="common">Polychaete tubeworm</name>
    <dbReference type="NCBI Taxonomy" id="104685"/>
    <lineage>
        <taxon>Eukaryota</taxon>
        <taxon>Metazoa</taxon>
        <taxon>Spiralia</taxon>
        <taxon>Lophotrochozoa</taxon>
        <taxon>Annelida</taxon>
        <taxon>Polychaeta</taxon>
        <taxon>Sedentaria</taxon>
        <taxon>Canalipalpata</taxon>
        <taxon>Sabellida</taxon>
        <taxon>Serpulidae</taxon>
        <taxon>Galeolaria</taxon>
    </lineage>
</organism>
<sequence>MSYWGATVITSMLGVIPLIGSNLMEAAWGGFTVGGATLSRFYSLHFSLPFLLLPLVGLHLYHLHELGSSNPLGVDSSGDSVPFHPYGTWMDLQSWSLLVGAMLVVVLVFPHALSDPANFQPADPLKTPA</sequence>
<evidence type="ECO:0000256" key="7">
    <source>
        <dbReference type="ARBA" id="ARBA00022692"/>
    </source>
</evidence>
<proteinExistence type="predicted"/>
<evidence type="ECO:0000256" key="20">
    <source>
        <dbReference type="SAM" id="Phobius"/>
    </source>
</evidence>
<keyword evidence="8" id="KW-0479">Metal-binding</keyword>
<evidence type="ECO:0000256" key="19">
    <source>
        <dbReference type="ARBA" id="ARBA00032818"/>
    </source>
</evidence>
<evidence type="ECO:0000256" key="6">
    <source>
        <dbReference type="ARBA" id="ARBA00022660"/>
    </source>
</evidence>
<feature type="domain" description="Cytochrome b/b6 C-terminal region profile" evidence="22">
    <location>
        <begin position="73"/>
        <end position="129"/>
    </location>
</feature>
<keyword evidence="14 23" id="KW-0496">Mitochondrion</keyword>
<evidence type="ECO:0000256" key="1">
    <source>
        <dbReference type="ARBA" id="ARBA00002566"/>
    </source>
</evidence>
<keyword evidence="15 20" id="KW-0472">Membrane</keyword>
<feature type="domain" description="Cytochrome b/b6 N-terminal region profile" evidence="21">
    <location>
        <begin position="1"/>
        <end position="72"/>
    </location>
</feature>
<keyword evidence="11 20" id="KW-1133">Transmembrane helix</keyword>
<gene>
    <name evidence="23" type="primary">cytb</name>
</gene>
<dbReference type="SUPFAM" id="SSF81342">
    <property type="entry name" value="Transmembrane di-heme cytochromes"/>
    <property type="match status" value="1"/>
</dbReference>
<dbReference type="PROSITE" id="PS51002">
    <property type="entry name" value="CYTB_NTER"/>
    <property type="match status" value="1"/>
</dbReference>
<keyword evidence="12" id="KW-0408">Iron</keyword>
<keyword evidence="4" id="KW-0813">Transport</keyword>
<keyword evidence="13" id="KW-0830">Ubiquinone</keyword>
<geneLocation type="mitochondrion" evidence="23"/>
<dbReference type="GO" id="GO:0016491">
    <property type="term" value="F:oxidoreductase activity"/>
    <property type="evidence" value="ECO:0007669"/>
    <property type="project" value="UniProtKB-UniRule"/>
</dbReference>
<evidence type="ECO:0000256" key="16">
    <source>
        <dbReference type="ARBA" id="ARBA00029812"/>
    </source>
</evidence>
<keyword evidence="7 20" id="KW-0812">Transmembrane</keyword>
<evidence type="ECO:0000256" key="14">
    <source>
        <dbReference type="ARBA" id="ARBA00023128"/>
    </source>
</evidence>
<feature type="non-terminal residue" evidence="23">
    <location>
        <position position="1"/>
    </location>
</feature>
<evidence type="ECO:0000256" key="13">
    <source>
        <dbReference type="ARBA" id="ARBA00023075"/>
    </source>
</evidence>
<evidence type="ECO:0000256" key="12">
    <source>
        <dbReference type="ARBA" id="ARBA00023004"/>
    </source>
</evidence>
<keyword evidence="10" id="KW-0249">Electron transport</keyword>
<keyword evidence="9" id="KW-0999">Mitochondrion inner membrane</keyword>
<reference evidence="23" key="1">
    <citation type="journal article" date="2008" name="Evolution">
        <title>Barriers to cross-fertilization between populations of a widely dispersed polychaete species are unlikely to have arisen through gametic compatibility arms-races.</title>
        <authorList>
            <person name="Styan C.A."/>
            <person name="Kupriyanova E."/>
            <person name="Havenhand J.N."/>
        </authorList>
    </citation>
    <scope>NUCLEOTIDE SEQUENCE</scope>
    <source>
        <strain evidence="23">G9Wrightbay</strain>
    </source>
</reference>
<protein>
    <recommendedName>
        <fullName evidence="3">Cytochrome b</fullName>
    </recommendedName>
    <alternativeName>
        <fullName evidence="17">Complex III subunit 3</fullName>
    </alternativeName>
    <alternativeName>
        <fullName evidence="18">Complex III subunit III</fullName>
    </alternativeName>
    <alternativeName>
        <fullName evidence="16">Cytochrome b-c1 complex subunit 3</fullName>
    </alternativeName>
    <alternativeName>
        <fullName evidence="19">Ubiquinol-cytochrome-c reductase complex cytochrome b subunit</fullName>
    </alternativeName>
</protein>
<evidence type="ECO:0000256" key="2">
    <source>
        <dbReference type="ARBA" id="ARBA00004448"/>
    </source>
</evidence>
<evidence type="ECO:0000259" key="21">
    <source>
        <dbReference type="PROSITE" id="PS51002"/>
    </source>
</evidence>
<evidence type="ECO:0000256" key="18">
    <source>
        <dbReference type="ARBA" id="ARBA00032600"/>
    </source>
</evidence>
<dbReference type="Gene3D" id="1.20.810.10">
    <property type="entry name" value="Cytochrome Bc1 Complex, Chain C"/>
    <property type="match status" value="1"/>
</dbReference>
<dbReference type="GO" id="GO:0005743">
    <property type="term" value="C:mitochondrial inner membrane"/>
    <property type="evidence" value="ECO:0007669"/>
    <property type="project" value="UniProtKB-SubCell"/>
</dbReference>
<dbReference type="GO" id="GO:0022904">
    <property type="term" value="P:respiratory electron transport chain"/>
    <property type="evidence" value="ECO:0007669"/>
    <property type="project" value="InterPro"/>
</dbReference>
<dbReference type="InterPro" id="IPR016174">
    <property type="entry name" value="Di-haem_cyt_TM"/>
</dbReference>
<keyword evidence="6" id="KW-0679">Respiratory chain</keyword>
<dbReference type="GO" id="GO:0046872">
    <property type="term" value="F:metal ion binding"/>
    <property type="evidence" value="ECO:0007669"/>
    <property type="project" value="UniProtKB-KW"/>
</dbReference>
<dbReference type="InterPro" id="IPR005797">
    <property type="entry name" value="Cyt_b/b6_N"/>
</dbReference>
<feature type="non-terminal residue" evidence="23">
    <location>
        <position position="129"/>
    </location>
</feature>
<accession>B7SBC4</accession>
<dbReference type="EMBL" id="EU184051">
    <property type="protein sequence ID" value="ACA25155.1"/>
    <property type="molecule type" value="Genomic_DNA"/>
</dbReference>
<dbReference type="Pfam" id="PF00033">
    <property type="entry name" value="Cytochrome_B"/>
    <property type="match status" value="1"/>
</dbReference>